<dbReference type="OrthoDB" id="9798934at2"/>
<dbReference type="SUPFAM" id="SSF53822">
    <property type="entry name" value="Periplasmic binding protein-like I"/>
    <property type="match status" value="1"/>
</dbReference>
<organism evidence="6 7">
    <name type="scientific">Nocardioides currus</name>
    <dbReference type="NCBI Taxonomy" id="2133958"/>
    <lineage>
        <taxon>Bacteria</taxon>
        <taxon>Bacillati</taxon>
        <taxon>Actinomycetota</taxon>
        <taxon>Actinomycetes</taxon>
        <taxon>Propionibacteriales</taxon>
        <taxon>Nocardioidaceae</taxon>
        <taxon>Nocardioides</taxon>
    </lineage>
</organism>
<dbReference type="InterPro" id="IPR010982">
    <property type="entry name" value="Lambda_DNA-bd_dom_sf"/>
</dbReference>
<keyword evidence="1" id="KW-0678">Repressor</keyword>
<keyword evidence="7" id="KW-1185">Reference proteome</keyword>
<name>A0A2R7Z3R1_9ACTN</name>
<accession>A0A2R7Z3R1</accession>
<evidence type="ECO:0000256" key="2">
    <source>
        <dbReference type="ARBA" id="ARBA00023015"/>
    </source>
</evidence>
<evidence type="ECO:0000256" key="3">
    <source>
        <dbReference type="ARBA" id="ARBA00023125"/>
    </source>
</evidence>
<dbReference type="CDD" id="cd06288">
    <property type="entry name" value="PBP1_sucrose_transcription_regulator"/>
    <property type="match status" value="1"/>
</dbReference>
<dbReference type="CDD" id="cd01392">
    <property type="entry name" value="HTH_LacI"/>
    <property type="match status" value="1"/>
</dbReference>
<dbReference type="GO" id="GO:0000976">
    <property type="term" value="F:transcription cis-regulatory region binding"/>
    <property type="evidence" value="ECO:0007669"/>
    <property type="project" value="TreeGrafter"/>
</dbReference>
<keyword evidence="3" id="KW-0238">DNA-binding</keyword>
<gene>
    <name evidence="6" type="ORF">C7S10_04435</name>
</gene>
<proteinExistence type="predicted"/>
<keyword evidence="4" id="KW-0804">Transcription</keyword>
<dbReference type="PANTHER" id="PTHR30146:SF148">
    <property type="entry name" value="HTH-TYPE TRANSCRIPTIONAL REPRESSOR PURR-RELATED"/>
    <property type="match status" value="1"/>
</dbReference>
<comment type="caution">
    <text evidence="6">The sequence shown here is derived from an EMBL/GenBank/DDBJ whole genome shotgun (WGS) entry which is preliminary data.</text>
</comment>
<dbReference type="AlphaFoldDB" id="A0A2R7Z3R1"/>
<dbReference type="Pfam" id="PF13377">
    <property type="entry name" value="Peripla_BP_3"/>
    <property type="match status" value="1"/>
</dbReference>
<dbReference type="InterPro" id="IPR046335">
    <property type="entry name" value="LacI/GalR-like_sensor"/>
</dbReference>
<feature type="domain" description="HTH lacI-type" evidence="5">
    <location>
        <begin position="1"/>
        <end position="54"/>
    </location>
</feature>
<dbReference type="InterPro" id="IPR028082">
    <property type="entry name" value="Peripla_BP_I"/>
</dbReference>
<dbReference type="GO" id="GO:0003700">
    <property type="term" value="F:DNA-binding transcription factor activity"/>
    <property type="evidence" value="ECO:0007669"/>
    <property type="project" value="TreeGrafter"/>
</dbReference>
<dbReference type="PROSITE" id="PS50932">
    <property type="entry name" value="HTH_LACI_2"/>
    <property type="match status" value="1"/>
</dbReference>
<evidence type="ECO:0000313" key="7">
    <source>
        <dbReference type="Proteomes" id="UP000244867"/>
    </source>
</evidence>
<protein>
    <submittedName>
        <fullName evidence="6">LacI family transcriptional regulator</fullName>
    </submittedName>
</protein>
<keyword evidence="2" id="KW-0805">Transcription regulation</keyword>
<dbReference type="InterPro" id="IPR000843">
    <property type="entry name" value="HTH_LacI"/>
</dbReference>
<dbReference type="EMBL" id="PYXZ01000001">
    <property type="protein sequence ID" value="PUA83149.1"/>
    <property type="molecule type" value="Genomic_DNA"/>
</dbReference>
<reference evidence="6 7" key="1">
    <citation type="submission" date="2018-03" db="EMBL/GenBank/DDBJ databases">
        <authorList>
            <person name="Keele B.F."/>
        </authorList>
    </citation>
    <scope>NUCLEOTIDE SEQUENCE [LARGE SCALE GENOMIC DNA]</scope>
    <source>
        <strain evidence="6 7">IB-3</strain>
    </source>
</reference>
<dbReference type="Pfam" id="PF00356">
    <property type="entry name" value="LacI"/>
    <property type="match status" value="1"/>
</dbReference>
<evidence type="ECO:0000259" key="5">
    <source>
        <dbReference type="PROSITE" id="PS50932"/>
    </source>
</evidence>
<evidence type="ECO:0000256" key="1">
    <source>
        <dbReference type="ARBA" id="ARBA00022491"/>
    </source>
</evidence>
<dbReference type="PANTHER" id="PTHR30146">
    <property type="entry name" value="LACI-RELATED TRANSCRIPTIONAL REPRESSOR"/>
    <property type="match status" value="1"/>
</dbReference>
<dbReference type="Gene3D" id="1.10.260.40">
    <property type="entry name" value="lambda repressor-like DNA-binding domains"/>
    <property type="match status" value="1"/>
</dbReference>
<dbReference type="SUPFAM" id="SSF47413">
    <property type="entry name" value="lambda repressor-like DNA-binding domains"/>
    <property type="match status" value="1"/>
</dbReference>
<dbReference type="SMART" id="SM00354">
    <property type="entry name" value="HTH_LACI"/>
    <property type="match status" value="1"/>
</dbReference>
<sequence length="327" mass="35102">MRDVADRAGVSPTTASFVLGGRDMRISEETRQRVLRTARELDYRPNLMARSLRTQETRTIGLVADTIATGHYGGELIRGALTAALRHGYRLLVCESEGDPALEATLVEDLVGRQVNGLVLATTSHDRVTAPRNTAGLPVVLLNCRSDADLPSIVPDEEEGGRAAATLLVEAGHRDRIWMVGETPERSLPGSGRRRGVVACLAEVGVEVEREISCPWWPEGAFDELSSVLADGHRPGAIICLNDRIALGVTQALAAAGLVVPTDVSLVSFDDSELAAWLRPSLTSIALPEREMGRLAIESLLSPEPTPALQQVHMPVRVRDSIGPPPG</sequence>
<evidence type="ECO:0000313" key="6">
    <source>
        <dbReference type="EMBL" id="PUA83149.1"/>
    </source>
</evidence>
<dbReference type="Gene3D" id="3.40.50.2300">
    <property type="match status" value="2"/>
</dbReference>
<dbReference type="Proteomes" id="UP000244867">
    <property type="component" value="Unassembled WGS sequence"/>
</dbReference>
<evidence type="ECO:0000256" key="4">
    <source>
        <dbReference type="ARBA" id="ARBA00023163"/>
    </source>
</evidence>